<dbReference type="EMBL" id="JAAGOB010000004">
    <property type="protein sequence ID" value="NED95415.1"/>
    <property type="molecule type" value="Genomic_DNA"/>
</dbReference>
<dbReference type="GO" id="GO:0044716">
    <property type="term" value="F:8-oxo-GDP phosphatase activity"/>
    <property type="evidence" value="ECO:0007669"/>
    <property type="project" value="TreeGrafter"/>
</dbReference>
<evidence type="ECO:0000256" key="4">
    <source>
        <dbReference type="ARBA" id="ARBA00022705"/>
    </source>
</evidence>
<evidence type="ECO:0000256" key="2">
    <source>
        <dbReference type="ARBA" id="ARBA00005582"/>
    </source>
</evidence>
<gene>
    <name evidence="14" type="ORF">G1H11_08815</name>
</gene>
<organism evidence="14 15">
    <name type="scientific">Phytoactinopolyspora alkaliphila</name>
    <dbReference type="NCBI Taxonomy" id="1783498"/>
    <lineage>
        <taxon>Bacteria</taxon>
        <taxon>Bacillati</taxon>
        <taxon>Actinomycetota</taxon>
        <taxon>Actinomycetes</taxon>
        <taxon>Jiangellales</taxon>
        <taxon>Jiangellaceae</taxon>
        <taxon>Phytoactinopolyspora</taxon>
    </lineage>
</organism>
<evidence type="ECO:0000256" key="1">
    <source>
        <dbReference type="ARBA" id="ARBA00001946"/>
    </source>
</evidence>
<name>A0A6N9YKE9_9ACTN</name>
<feature type="domain" description="Nudix hydrolase" evidence="13">
    <location>
        <begin position="5"/>
        <end position="143"/>
    </location>
</feature>
<reference evidence="14 15" key="1">
    <citation type="submission" date="2020-02" db="EMBL/GenBank/DDBJ databases">
        <authorList>
            <person name="Li X.-J."/>
            <person name="Feng X.-M."/>
        </authorList>
    </citation>
    <scope>NUCLEOTIDE SEQUENCE [LARGE SCALE GENOMIC DNA]</scope>
    <source>
        <strain evidence="14 15">CGMCC 4.7225</strain>
    </source>
</reference>
<dbReference type="PROSITE" id="PS00893">
    <property type="entry name" value="NUDIX_BOX"/>
    <property type="match status" value="1"/>
</dbReference>
<comment type="catalytic activity">
    <reaction evidence="10">
        <text>8-oxo-dGTP + H2O = 8-oxo-dGMP + diphosphate + H(+)</text>
        <dbReference type="Rhea" id="RHEA:31575"/>
        <dbReference type="ChEBI" id="CHEBI:15377"/>
        <dbReference type="ChEBI" id="CHEBI:15378"/>
        <dbReference type="ChEBI" id="CHEBI:33019"/>
        <dbReference type="ChEBI" id="CHEBI:63224"/>
        <dbReference type="ChEBI" id="CHEBI:77896"/>
        <dbReference type="EC" id="3.6.1.55"/>
    </reaction>
</comment>
<evidence type="ECO:0000256" key="5">
    <source>
        <dbReference type="ARBA" id="ARBA00022723"/>
    </source>
</evidence>
<dbReference type="PRINTS" id="PR00502">
    <property type="entry name" value="NUDIXFAMILY"/>
</dbReference>
<keyword evidence="15" id="KW-1185">Reference proteome</keyword>
<comment type="similarity">
    <text evidence="2 12">Belongs to the Nudix hydrolase family.</text>
</comment>
<evidence type="ECO:0000256" key="10">
    <source>
        <dbReference type="ARBA" id="ARBA00035861"/>
    </source>
</evidence>
<keyword evidence="6" id="KW-0227">DNA damage</keyword>
<dbReference type="PANTHER" id="PTHR47707">
    <property type="entry name" value="8-OXO-DGTP DIPHOSPHATASE"/>
    <property type="match status" value="1"/>
</dbReference>
<keyword evidence="9" id="KW-0234">DNA repair</keyword>
<keyword evidence="8" id="KW-0460">Magnesium</keyword>
<evidence type="ECO:0000313" key="14">
    <source>
        <dbReference type="EMBL" id="NED95415.1"/>
    </source>
</evidence>
<dbReference type="Proteomes" id="UP000469185">
    <property type="component" value="Unassembled WGS sequence"/>
</dbReference>
<dbReference type="PANTHER" id="PTHR47707:SF1">
    <property type="entry name" value="NUDIX HYDROLASE FAMILY PROTEIN"/>
    <property type="match status" value="1"/>
</dbReference>
<evidence type="ECO:0000256" key="9">
    <source>
        <dbReference type="ARBA" id="ARBA00023204"/>
    </source>
</evidence>
<dbReference type="PROSITE" id="PS51462">
    <property type="entry name" value="NUDIX"/>
    <property type="match status" value="1"/>
</dbReference>
<dbReference type="GO" id="GO:0035539">
    <property type="term" value="F:8-oxo-7,8-dihydrodeoxyguanosine triphosphate pyrophosphatase activity"/>
    <property type="evidence" value="ECO:0007669"/>
    <property type="project" value="UniProtKB-EC"/>
</dbReference>
<dbReference type="GO" id="GO:0006260">
    <property type="term" value="P:DNA replication"/>
    <property type="evidence" value="ECO:0007669"/>
    <property type="project" value="UniProtKB-KW"/>
</dbReference>
<dbReference type="RefSeq" id="WP_163818154.1">
    <property type="nucleotide sequence ID" value="NZ_JAAGOB010000004.1"/>
</dbReference>
<dbReference type="InterPro" id="IPR000086">
    <property type="entry name" value="NUDIX_hydrolase_dom"/>
</dbReference>
<dbReference type="InterPro" id="IPR020476">
    <property type="entry name" value="Nudix_hydrolase"/>
</dbReference>
<evidence type="ECO:0000256" key="8">
    <source>
        <dbReference type="ARBA" id="ARBA00022842"/>
    </source>
</evidence>
<accession>A0A6N9YKE9</accession>
<keyword evidence="7 12" id="KW-0378">Hydrolase</keyword>
<keyword evidence="3" id="KW-0515">Mutator protein</keyword>
<dbReference type="GO" id="GO:0008413">
    <property type="term" value="F:8-oxo-7,8-dihydroguanosine triphosphate pyrophosphatase activity"/>
    <property type="evidence" value="ECO:0007669"/>
    <property type="project" value="TreeGrafter"/>
</dbReference>
<proteinExistence type="inferred from homology"/>
<evidence type="ECO:0000256" key="11">
    <source>
        <dbReference type="ARBA" id="ARBA00038905"/>
    </source>
</evidence>
<evidence type="ECO:0000256" key="12">
    <source>
        <dbReference type="RuleBase" id="RU003476"/>
    </source>
</evidence>
<protein>
    <recommendedName>
        <fullName evidence="11">8-oxo-dGTP diphosphatase</fullName>
        <ecNumber evidence="11">3.6.1.55</ecNumber>
    </recommendedName>
</protein>
<dbReference type="SUPFAM" id="SSF55811">
    <property type="entry name" value="Nudix"/>
    <property type="match status" value="1"/>
</dbReference>
<dbReference type="GO" id="GO:0006281">
    <property type="term" value="P:DNA repair"/>
    <property type="evidence" value="ECO:0007669"/>
    <property type="project" value="UniProtKB-KW"/>
</dbReference>
<dbReference type="InterPro" id="IPR020084">
    <property type="entry name" value="NUDIX_hydrolase_CS"/>
</dbReference>
<dbReference type="AlphaFoldDB" id="A0A6N9YKE9"/>
<comment type="cofactor">
    <cofactor evidence="1">
        <name>Mg(2+)</name>
        <dbReference type="ChEBI" id="CHEBI:18420"/>
    </cofactor>
</comment>
<evidence type="ECO:0000256" key="6">
    <source>
        <dbReference type="ARBA" id="ARBA00022763"/>
    </source>
</evidence>
<dbReference type="Pfam" id="PF00293">
    <property type="entry name" value="NUDIX"/>
    <property type="match status" value="1"/>
</dbReference>
<dbReference type="GO" id="GO:0046872">
    <property type="term" value="F:metal ion binding"/>
    <property type="evidence" value="ECO:0007669"/>
    <property type="project" value="UniProtKB-KW"/>
</dbReference>
<evidence type="ECO:0000256" key="3">
    <source>
        <dbReference type="ARBA" id="ARBA00022457"/>
    </source>
</evidence>
<sequence>MSPKHQTCVVAAAIVDRLDRPARLLAARRTAPPALAGQWELPGGKTEPGEAPADALLRELREELGVRVRLGAQITGPLDGHWPLASALTLRLWWAEIVDGEPMPLQDHDQIRWLEAGRWLDVAWIPADRTAVSEMVRRAGGPCVHR</sequence>
<dbReference type="CDD" id="cd03425">
    <property type="entry name" value="NUDIX_MutT_NudA_like"/>
    <property type="match status" value="1"/>
</dbReference>
<dbReference type="EC" id="3.6.1.55" evidence="11"/>
<dbReference type="InterPro" id="IPR047127">
    <property type="entry name" value="MutT-like"/>
</dbReference>
<dbReference type="InterPro" id="IPR015797">
    <property type="entry name" value="NUDIX_hydrolase-like_dom_sf"/>
</dbReference>
<comment type="caution">
    <text evidence="14">The sequence shown here is derived from an EMBL/GenBank/DDBJ whole genome shotgun (WGS) entry which is preliminary data.</text>
</comment>
<evidence type="ECO:0000313" key="15">
    <source>
        <dbReference type="Proteomes" id="UP000469185"/>
    </source>
</evidence>
<keyword evidence="5" id="KW-0479">Metal-binding</keyword>
<keyword evidence="4" id="KW-0235">DNA replication</keyword>
<evidence type="ECO:0000256" key="7">
    <source>
        <dbReference type="ARBA" id="ARBA00022801"/>
    </source>
</evidence>
<dbReference type="GO" id="GO:0044715">
    <property type="term" value="F:8-oxo-dGDP phosphatase activity"/>
    <property type="evidence" value="ECO:0007669"/>
    <property type="project" value="TreeGrafter"/>
</dbReference>
<evidence type="ECO:0000259" key="13">
    <source>
        <dbReference type="PROSITE" id="PS51462"/>
    </source>
</evidence>
<dbReference type="Gene3D" id="3.90.79.10">
    <property type="entry name" value="Nucleoside Triphosphate Pyrophosphohydrolase"/>
    <property type="match status" value="1"/>
</dbReference>